<dbReference type="AlphaFoldDB" id="A0A9W6TJV3"/>
<sequence length="216" mass="24097">MLLPECASNTIDRHHVSEILTNYPNIMNDEIMKARVAHSSTEYVCSAEYDYNFAIPKCLVVKLDAVVKAEKNKHPKSRYFNSTSSLDPPDGTAEEFIAYLLVAFVLINMLLALMISRASRVVSVSGEVYRMGNFYDIVKKINAWKADMKWLMTSKWNGKTANPELFDVETDSGDLSMGTTGEKHQALANEVTEQLDSICLSSKFCLASGEGTVTFE</sequence>
<dbReference type="EMBL" id="BSXT01000005">
    <property type="protein sequence ID" value="GMF14566.1"/>
    <property type="molecule type" value="Genomic_DNA"/>
</dbReference>
<protein>
    <submittedName>
        <fullName evidence="2">Unnamed protein product</fullName>
    </submittedName>
</protein>
<evidence type="ECO:0000256" key="1">
    <source>
        <dbReference type="SAM" id="Phobius"/>
    </source>
</evidence>
<name>A0A9W6TJV3_9STRA</name>
<dbReference type="OrthoDB" id="90615at2759"/>
<evidence type="ECO:0000313" key="2">
    <source>
        <dbReference type="EMBL" id="GMF14566.1"/>
    </source>
</evidence>
<reference evidence="2" key="1">
    <citation type="submission" date="2023-04" db="EMBL/GenBank/DDBJ databases">
        <title>Phytophthora fragariaefolia NBRC 109709.</title>
        <authorList>
            <person name="Ichikawa N."/>
            <person name="Sato H."/>
            <person name="Tonouchi N."/>
        </authorList>
    </citation>
    <scope>NUCLEOTIDE SEQUENCE</scope>
    <source>
        <strain evidence="2">NBRC 109709</strain>
    </source>
</reference>
<feature type="transmembrane region" description="Helical" evidence="1">
    <location>
        <begin position="96"/>
        <end position="115"/>
    </location>
</feature>
<keyword evidence="3" id="KW-1185">Reference proteome</keyword>
<evidence type="ECO:0000313" key="3">
    <source>
        <dbReference type="Proteomes" id="UP001165121"/>
    </source>
</evidence>
<comment type="caution">
    <text evidence="2">The sequence shown here is derived from an EMBL/GenBank/DDBJ whole genome shotgun (WGS) entry which is preliminary data.</text>
</comment>
<organism evidence="2 3">
    <name type="scientific">Phytophthora fragariaefolia</name>
    <dbReference type="NCBI Taxonomy" id="1490495"/>
    <lineage>
        <taxon>Eukaryota</taxon>
        <taxon>Sar</taxon>
        <taxon>Stramenopiles</taxon>
        <taxon>Oomycota</taxon>
        <taxon>Peronosporomycetes</taxon>
        <taxon>Peronosporales</taxon>
        <taxon>Peronosporaceae</taxon>
        <taxon>Phytophthora</taxon>
    </lineage>
</organism>
<keyword evidence="1" id="KW-0812">Transmembrane</keyword>
<keyword evidence="1" id="KW-1133">Transmembrane helix</keyword>
<gene>
    <name evidence="2" type="ORF">Pfra01_000010500</name>
</gene>
<dbReference type="Proteomes" id="UP001165121">
    <property type="component" value="Unassembled WGS sequence"/>
</dbReference>
<accession>A0A9W6TJV3</accession>
<keyword evidence="1" id="KW-0472">Membrane</keyword>
<proteinExistence type="predicted"/>